<protein>
    <submittedName>
        <fullName evidence="1">Uncharacterized protein</fullName>
    </submittedName>
</protein>
<sequence>MTENGKKKDRRTEKKKKRKGEKRKKRKGEKRRKLAATRFELALPSKYEWGNGQARLSKRNLESEKLERRLLLDGEEEEEEEEERGRRRKKGAVRCGGGAASMIRASLQTQARIDTGHSTRSALRCPGSVAWFYVIGECDGYGTERLVGKEEVEGMGVQIWFISYFLFVK</sequence>
<dbReference type="Proteomes" id="UP001060085">
    <property type="component" value="Linkage Group LG03"/>
</dbReference>
<accession>A0ACC0BKI7</accession>
<organism evidence="1 2">
    <name type="scientific">Catharanthus roseus</name>
    <name type="common">Madagascar periwinkle</name>
    <name type="synonym">Vinca rosea</name>
    <dbReference type="NCBI Taxonomy" id="4058"/>
    <lineage>
        <taxon>Eukaryota</taxon>
        <taxon>Viridiplantae</taxon>
        <taxon>Streptophyta</taxon>
        <taxon>Embryophyta</taxon>
        <taxon>Tracheophyta</taxon>
        <taxon>Spermatophyta</taxon>
        <taxon>Magnoliopsida</taxon>
        <taxon>eudicotyledons</taxon>
        <taxon>Gunneridae</taxon>
        <taxon>Pentapetalae</taxon>
        <taxon>asterids</taxon>
        <taxon>lamiids</taxon>
        <taxon>Gentianales</taxon>
        <taxon>Apocynaceae</taxon>
        <taxon>Rauvolfioideae</taxon>
        <taxon>Vinceae</taxon>
        <taxon>Catharanthinae</taxon>
        <taxon>Catharanthus</taxon>
    </lineage>
</organism>
<gene>
    <name evidence="1" type="ORF">M9H77_13471</name>
</gene>
<name>A0ACC0BKI7_CATRO</name>
<evidence type="ECO:0000313" key="1">
    <source>
        <dbReference type="EMBL" id="KAI5673107.1"/>
    </source>
</evidence>
<reference evidence="2" key="1">
    <citation type="journal article" date="2023" name="Nat. Plants">
        <title>Single-cell RNA sequencing provides a high-resolution roadmap for understanding the multicellular compartmentation of specialized metabolism.</title>
        <authorList>
            <person name="Sun S."/>
            <person name="Shen X."/>
            <person name="Li Y."/>
            <person name="Li Y."/>
            <person name="Wang S."/>
            <person name="Li R."/>
            <person name="Zhang H."/>
            <person name="Shen G."/>
            <person name="Guo B."/>
            <person name="Wei J."/>
            <person name="Xu J."/>
            <person name="St-Pierre B."/>
            <person name="Chen S."/>
            <person name="Sun C."/>
        </authorList>
    </citation>
    <scope>NUCLEOTIDE SEQUENCE [LARGE SCALE GENOMIC DNA]</scope>
</reference>
<dbReference type="EMBL" id="CM044703">
    <property type="protein sequence ID" value="KAI5673107.1"/>
    <property type="molecule type" value="Genomic_DNA"/>
</dbReference>
<proteinExistence type="predicted"/>
<keyword evidence="2" id="KW-1185">Reference proteome</keyword>
<evidence type="ECO:0000313" key="2">
    <source>
        <dbReference type="Proteomes" id="UP001060085"/>
    </source>
</evidence>
<comment type="caution">
    <text evidence="1">The sequence shown here is derived from an EMBL/GenBank/DDBJ whole genome shotgun (WGS) entry which is preliminary data.</text>
</comment>